<evidence type="ECO:0000256" key="7">
    <source>
        <dbReference type="ARBA" id="ARBA00023146"/>
    </source>
</evidence>
<dbReference type="Proteomes" id="UP001059576">
    <property type="component" value="Chromosome"/>
</dbReference>
<dbReference type="Pfam" id="PF01336">
    <property type="entry name" value="tRNA_anti-codon"/>
    <property type="match status" value="1"/>
</dbReference>
<dbReference type="SUPFAM" id="SSF55681">
    <property type="entry name" value="Class II aaRS and biotin synthetases"/>
    <property type="match status" value="1"/>
</dbReference>
<dbReference type="PANTHER" id="PTHR22594">
    <property type="entry name" value="ASPARTYL/LYSYL-TRNA SYNTHETASE"/>
    <property type="match status" value="1"/>
</dbReference>
<reference evidence="10" key="1">
    <citation type="submission" date="2022-07" db="EMBL/GenBank/DDBJ databases">
        <title>Complete genome of Mycoplasma equigenitalium type strain T37.</title>
        <authorList>
            <person name="Spergser J."/>
        </authorList>
    </citation>
    <scope>NUCLEOTIDE SEQUENCE</scope>
    <source>
        <strain evidence="10">T37</strain>
    </source>
</reference>
<comment type="similarity">
    <text evidence="1 8">Belongs to the class-II aminoacyl-tRNA synthetase family.</text>
</comment>
<dbReference type="Gene3D" id="3.30.930.10">
    <property type="entry name" value="Bira Bifunctional Protein, Domain 2"/>
    <property type="match status" value="1"/>
</dbReference>
<evidence type="ECO:0000256" key="1">
    <source>
        <dbReference type="ARBA" id="ARBA00008226"/>
    </source>
</evidence>
<dbReference type="Gene3D" id="2.40.50.140">
    <property type="entry name" value="Nucleic acid-binding proteins"/>
    <property type="match status" value="1"/>
</dbReference>
<dbReference type="HAMAP" id="MF_00534">
    <property type="entry name" value="Asn_tRNA_synth"/>
    <property type="match status" value="1"/>
</dbReference>
<dbReference type="SUPFAM" id="SSF50249">
    <property type="entry name" value="Nucleic acid-binding proteins"/>
    <property type="match status" value="1"/>
</dbReference>
<dbReference type="InterPro" id="IPR002312">
    <property type="entry name" value="Asp/Asn-tRNA-synth_IIb"/>
</dbReference>
<dbReference type="InterPro" id="IPR006195">
    <property type="entry name" value="aa-tRNA-synth_II"/>
</dbReference>
<gene>
    <name evidence="8 10" type="primary">asnS</name>
    <name evidence="10" type="ORF">NPA09_02475</name>
</gene>
<evidence type="ECO:0000256" key="3">
    <source>
        <dbReference type="ARBA" id="ARBA00022598"/>
    </source>
</evidence>
<evidence type="ECO:0000313" key="10">
    <source>
        <dbReference type="EMBL" id="UUD36745.1"/>
    </source>
</evidence>
<dbReference type="InterPro" id="IPR004365">
    <property type="entry name" value="NA-bd_OB_tRNA"/>
</dbReference>
<evidence type="ECO:0000256" key="4">
    <source>
        <dbReference type="ARBA" id="ARBA00022741"/>
    </source>
</evidence>
<protein>
    <recommendedName>
        <fullName evidence="8">Asparagine--tRNA ligase</fullName>
        <ecNumber evidence="8">6.1.1.22</ecNumber>
    </recommendedName>
    <alternativeName>
        <fullName evidence="8">Asparaginyl-tRNA synthetase</fullName>
        <shortName evidence="8">AsnRS</shortName>
    </alternativeName>
</protein>
<keyword evidence="11" id="KW-1185">Reference proteome</keyword>
<feature type="domain" description="Aminoacyl-transfer RNA synthetases class-II family profile" evidence="9">
    <location>
        <begin position="133"/>
        <end position="437"/>
    </location>
</feature>
<keyword evidence="6 8" id="KW-0648">Protein biosynthesis</keyword>
<evidence type="ECO:0000256" key="6">
    <source>
        <dbReference type="ARBA" id="ARBA00022917"/>
    </source>
</evidence>
<dbReference type="NCBIfam" id="TIGR00457">
    <property type="entry name" value="asnS"/>
    <property type="match status" value="1"/>
</dbReference>
<evidence type="ECO:0000256" key="8">
    <source>
        <dbReference type="HAMAP-Rule" id="MF_00534"/>
    </source>
</evidence>
<comment type="subcellular location">
    <subcellularLocation>
        <location evidence="8">Cytoplasm</location>
    </subcellularLocation>
</comment>
<dbReference type="EMBL" id="CP101808">
    <property type="protein sequence ID" value="UUD36745.1"/>
    <property type="molecule type" value="Genomic_DNA"/>
</dbReference>
<dbReference type="EC" id="6.1.1.22" evidence="8"/>
<keyword evidence="7 8" id="KW-0030">Aminoacyl-tRNA synthetase</keyword>
<evidence type="ECO:0000256" key="5">
    <source>
        <dbReference type="ARBA" id="ARBA00022840"/>
    </source>
</evidence>
<dbReference type="PRINTS" id="PR01042">
    <property type="entry name" value="TRNASYNTHASP"/>
</dbReference>
<dbReference type="InterPro" id="IPR012340">
    <property type="entry name" value="NA-bd_OB-fold"/>
</dbReference>
<dbReference type="InterPro" id="IPR004522">
    <property type="entry name" value="Asn-tRNA-ligase"/>
</dbReference>
<keyword evidence="4 8" id="KW-0547">Nucleotide-binding</keyword>
<organism evidence="10 11">
    <name type="scientific">Mycoplasmopsis equigenitalium</name>
    <dbReference type="NCBI Taxonomy" id="114883"/>
    <lineage>
        <taxon>Bacteria</taxon>
        <taxon>Bacillati</taxon>
        <taxon>Mycoplasmatota</taxon>
        <taxon>Mycoplasmoidales</taxon>
        <taxon>Metamycoplasmataceae</taxon>
        <taxon>Mycoplasmopsis</taxon>
    </lineage>
</organism>
<dbReference type="NCBIfam" id="NF003037">
    <property type="entry name" value="PRK03932.1"/>
    <property type="match status" value="1"/>
</dbReference>
<comment type="subunit">
    <text evidence="2 8">Homodimer.</text>
</comment>
<evidence type="ECO:0000259" key="9">
    <source>
        <dbReference type="PROSITE" id="PS50862"/>
    </source>
</evidence>
<evidence type="ECO:0000313" key="11">
    <source>
        <dbReference type="Proteomes" id="UP001059576"/>
    </source>
</evidence>
<accession>A0ABY5J468</accession>
<dbReference type="InterPro" id="IPR045864">
    <property type="entry name" value="aa-tRNA-synth_II/BPL/LPL"/>
</dbReference>
<proteinExistence type="inferred from homology"/>
<dbReference type="PANTHER" id="PTHR22594:SF34">
    <property type="entry name" value="ASPARAGINE--TRNA LIGASE, MITOCHONDRIAL-RELATED"/>
    <property type="match status" value="1"/>
</dbReference>
<dbReference type="GO" id="GO:0004816">
    <property type="term" value="F:asparagine-tRNA ligase activity"/>
    <property type="evidence" value="ECO:0007669"/>
    <property type="project" value="UniProtKB-EC"/>
</dbReference>
<dbReference type="Pfam" id="PF00152">
    <property type="entry name" value="tRNA-synt_2"/>
    <property type="match status" value="1"/>
</dbReference>
<name>A0ABY5J468_9BACT</name>
<keyword evidence="8" id="KW-0963">Cytoplasm</keyword>
<evidence type="ECO:0000256" key="2">
    <source>
        <dbReference type="ARBA" id="ARBA00011738"/>
    </source>
</evidence>
<keyword evidence="3 8" id="KW-0436">Ligase</keyword>
<dbReference type="InterPro" id="IPR004364">
    <property type="entry name" value="Aa-tRNA-synt_II"/>
</dbReference>
<dbReference type="CDD" id="cd04318">
    <property type="entry name" value="EcAsnRS_like_N"/>
    <property type="match status" value="1"/>
</dbReference>
<comment type="catalytic activity">
    <reaction evidence="8">
        <text>tRNA(Asn) + L-asparagine + ATP = L-asparaginyl-tRNA(Asn) + AMP + diphosphate + H(+)</text>
        <dbReference type="Rhea" id="RHEA:11180"/>
        <dbReference type="Rhea" id="RHEA-COMP:9659"/>
        <dbReference type="Rhea" id="RHEA-COMP:9674"/>
        <dbReference type="ChEBI" id="CHEBI:15378"/>
        <dbReference type="ChEBI" id="CHEBI:30616"/>
        <dbReference type="ChEBI" id="CHEBI:33019"/>
        <dbReference type="ChEBI" id="CHEBI:58048"/>
        <dbReference type="ChEBI" id="CHEBI:78442"/>
        <dbReference type="ChEBI" id="CHEBI:78515"/>
        <dbReference type="ChEBI" id="CHEBI:456215"/>
        <dbReference type="EC" id="6.1.1.22"/>
    </reaction>
</comment>
<keyword evidence="5 8" id="KW-0067">ATP-binding</keyword>
<sequence length="447" mass="51241">MIIEFFKNPQLYDHKEIEICGWVETVRGNKKIAFIELNDGSTIKNLQLVIKSSDADFDKVEKLFIGSAIRVSGTIKHTPSAAQALELSVKKLELLAVSENDYPIQKQQMNLDTLREVPHVRHRTKYLRAVMLIRSKLAQNIHGYFAEKGFFNVHSPIITSNDGEGAGETFNVTSDKEKNFFGNNKATLGVTGQLHAESYAIGFNKVYTFAPTFRAENSNTKKHLAEFWMIEPEVAFCDLRGIITLADDLLKNVINKTIKELPFEFEFLNQRSNNTLFEKLNKFLDFGLKTLEYKDAIEILVKHKKEFENQDIKFGTDLATEHERFLCEKWAKAPVAIIDYPKDIKAFYMYQNDDKKTVAAFDLLVPGIGELVGGSQREIRYDKLLKRIKEVGISQKEIQWYLDLRRFGDAGSSGFGIGFERLVMYCTDTENIRDSIPYPRTVNNLRM</sequence>
<dbReference type="PROSITE" id="PS50862">
    <property type="entry name" value="AA_TRNA_LIGASE_II"/>
    <property type="match status" value="1"/>
</dbReference>
<dbReference type="RefSeq" id="WP_129723178.1">
    <property type="nucleotide sequence ID" value="NZ_CP101808.1"/>
</dbReference>